<protein>
    <submittedName>
        <fullName evidence="2">Conserved domain protein</fullName>
    </submittedName>
</protein>
<accession>F0H9I4</accession>
<feature type="signal peptide" evidence="1">
    <location>
        <begin position="1"/>
        <end position="38"/>
    </location>
</feature>
<evidence type="ECO:0000313" key="3">
    <source>
        <dbReference type="Proteomes" id="UP000003155"/>
    </source>
</evidence>
<dbReference type="AlphaFoldDB" id="F0H9I4"/>
<comment type="caution">
    <text evidence="2">The sequence shown here is derived from an EMBL/GenBank/DDBJ whole genome shotgun (WGS) entry which is preliminary data.</text>
</comment>
<keyword evidence="3" id="KW-1185">Reference proteome</keyword>
<evidence type="ECO:0000256" key="1">
    <source>
        <dbReference type="SAM" id="SignalP"/>
    </source>
</evidence>
<name>F0H9I4_9BACT</name>
<dbReference type="Proteomes" id="UP000003155">
    <property type="component" value="Unassembled WGS sequence"/>
</dbReference>
<dbReference type="InterPro" id="IPR015943">
    <property type="entry name" value="WD40/YVTN_repeat-like_dom_sf"/>
</dbReference>
<proteinExistence type="predicted"/>
<reference evidence="2 3" key="1">
    <citation type="submission" date="2011-02" db="EMBL/GenBank/DDBJ databases">
        <authorList>
            <person name="Durkin A.S."/>
            <person name="Madupu R."/>
            <person name="Torralba M."/>
            <person name="Gillis M."/>
            <person name="Methe B."/>
            <person name="Sutton G."/>
            <person name="Nelson K.E."/>
        </authorList>
    </citation>
    <scope>NUCLEOTIDE SEQUENCE [LARGE SCALE GENOMIC DNA]</scope>
    <source>
        <strain evidence="2 3">CRIS 18C-A</strain>
    </source>
</reference>
<feature type="chain" id="PRO_5003251971" evidence="1">
    <location>
        <begin position="39"/>
        <end position="370"/>
    </location>
</feature>
<dbReference type="EMBL" id="AEXO01000098">
    <property type="protein sequence ID" value="EGC85511.1"/>
    <property type="molecule type" value="Genomic_DNA"/>
</dbReference>
<gene>
    <name evidence="2" type="ORF">HMPREF9303_0934</name>
</gene>
<dbReference type="Gene3D" id="2.130.10.10">
    <property type="entry name" value="YVTN repeat-like/Quinoprotein amine dehydrogenase"/>
    <property type="match status" value="1"/>
</dbReference>
<dbReference type="SUPFAM" id="SSF101898">
    <property type="entry name" value="NHL repeat"/>
    <property type="match status" value="1"/>
</dbReference>
<keyword evidence="1" id="KW-0732">Signal</keyword>
<organism evidence="2 3">
    <name type="scientific">Prevotella denticola CRIS 18C-A</name>
    <dbReference type="NCBI Taxonomy" id="944557"/>
    <lineage>
        <taxon>Bacteria</taxon>
        <taxon>Pseudomonadati</taxon>
        <taxon>Bacteroidota</taxon>
        <taxon>Bacteroidia</taxon>
        <taxon>Bacteroidales</taxon>
        <taxon>Prevotellaceae</taxon>
        <taxon>Prevotella</taxon>
    </lineage>
</organism>
<sequence>MKAEALKSIIFKTTRTMKKNLLALGIILMAALTFTACSDDNDFDDGRQQPEVANPTTYVACAGNFKANDGTVGILFYNATARPTSPFRYYDAYTAQNGEEVGDAQDLIVVGDKVVITGTTSSKIEILNRLGRLEKKILMPKVEPRYLATDGKYVYFSAYSGKIYKMNPNDLQKPIIDSVEVGPYPEAISVANGKLYANMSDHNFDNKGKSISVVDLGSFKKVKEIEVVLNPYNQSIAVGNDIYFVSNYHSENALVQKIDATTDKVTSVCKASAIAYDAPKKALVCLYAAYYDTAKRFFFYDLKTGAEADIAMTGLKSPQQVNVDSKGQIYVIDNPSYTAPSEVFYYSPAGKLIQGNIQVGYSAQNVRFAN</sequence>
<evidence type="ECO:0000313" key="2">
    <source>
        <dbReference type="EMBL" id="EGC85511.1"/>
    </source>
</evidence>